<protein>
    <submittedName>
        <fullName evidence="1">Uncharacterized protein</fullName>
    </submittedName>
</protein>
<reference evidence="1" key="1">
    <citation type="submission" date="2020-05" db="EMBL/GenBank/DDBJ databases">
        <title>Large-scale comparative analyses of tick genomes elucidate their genetic diversity and vector capacities.</title>
        <authorList>
            <person name="Jia N."/>
            <person name="Wang J."/>
            <person name="Shi W."/>
            <person name="Du L."/>
            <person name="Sun Y."/>
            <person name="Zhan W."/>
            <person name="Jiang J."/>
            <person name="Wang Q."/>
            <person name="Zhang B."/>
            <person name="Ji P."/>
            <person name="Sakyi L.B."/>
            <person name="Cui X."/>
            <person name="Yuan T."/>
            <person name="Jiang B."/>
            <person name="Yang W."/>
            <person name="Lam T.T.-Y."/>
            <person name="Chang Q."/>
            <person name="Ding S."/>
            <person name="Wang X."/>
            <person name="Zhu J."/>
            <person name="Ruan X."/>
            <person name="Zhao L."/>
            <person name="Wei J."/>
            <person name="Que T."/>
            <person name="Du C."/>
            <person name="Cheng J."/>
            <person name="Dai P."/>
            <person name="Han X."/>
            <person name="Huang E."/>
            <person name="Gao Y."/>
            <person name="Liu J."/>
            <person name="Shao H."/>
            <person name="Ye R."/>
            <person name="Li L."/>
            <person name="Wei W."/>
            <person name="Wang X."/>
            <person name="Wang C."/>
            <person name="Yang T."/>
            <person name="Huo Q."/>
            <person name="Li W."/>
            <person name="Guo W."/>
            <person name="Chen H."/>
            <person name="Zhou L."/>
            <person name="Ni X."/>
            <person name="Tian J."/>
            <person name="Zhou Y."/>
            <person name="Sheng Y."/>
            <person name="Liu T."/>
            <person name="Pan Y."/>
            <person name="Xia L."/>
            <person name="Li J."/>
            <person name="Zhao F."/>
            <person name="Cao W."/>
        </authorList>
    </citation>
    <scope>NUCLEOTIDE SEQUENCE</scope>
    <source>
        <strain evidence="1">Dsil-2018</strain>
    </source>
</reference>
<organism evidence="1 2">
    <name type="scientific">Dermacentor silvarum</name>
    <name type="common">Tick</name>
    <dbReference type="NCBI Taxonomy" id="543639"/>
    <lineage>
        <taxon>Eukaryota</taxon>
        <taxon>Metazoa</taxon>
        <taxon>Ecdysozoa</taxon>
        <taxon>Arthropoda</taxon>
        <taxon>Chelicerata</taxon>
        <taxon>Arachnida</taxon>
        <taxon>Acari</taxon>
        <taxon>Parasitiformes</taxon>
        <taxon>Ixodida</taxon>
        <taxon>Ixodoidea</taxon>
        <taxon>Ixodidae</taxon>
        <taxon>Rhipicephalinae</taxon>
        <taxon>Dermacentor</taxon>
    </lineage>
</organism>
<proteinExistence type="predicted"/>
<keyword evidence="2" id="KW-1185">Reference proteome</keyword>
<dbReference type="EMBL" id="CM023474">
    <property type="protein sequence ID" value="KAH7950181.1"/>
    <property type="molecule type" value="Genomic_DNA"/>
</dbReference>
<gene>
    <name evidence="1" type="ORF">HPB49_020550</name>
</gene>
<sequence>MRPTTGLLLFLVAQLFQGSEQSTWFDYVPLVDGNCVVEGQTIPLHQSISLSGPCEVWSCSPENATHGLVSANGCSVTKVYGDAACTMKPREGAYPKCCPTVDCGNAGVAVVG</sequence>
<name>A0ACB8CSR5_DERSI</name>
<accession>A0ACB8CSR5</accession>
<evidence type="ECO:0000313" key="2">
    <source>
        <dbReference type="Proteomes" id="UP000821865"/>
    </source>
</evidence>
<dbReference type="Proteomes" id="UP000821865">
    <property type="component" value="Chromosome 5"/>
</dbReference>
<comment type="caution">
    <text evidence="1">The sequence shown here is derived from an EMBL/GenBank/DDBJ whole genome shotgun (WGS) entry which is preliminary data.</text>
</comment>
<evidence type="ECO:0000313" key="1">
    <source>
        <dbReference type="EMBL" id="KAH7950181.1"/>
    </source>
</evidence>